<evidence type="ECO:0000259" key="6">
    <source>
        <dbReference type="PROSITE" id="PS51294"/>
    </source>
</evidence>
<evidence type="ECO:0000256" key="4">
    <source>
        <dbReference type="SAM" id="Phobius"/>
    </source>
</evidence>
<evidence type="ECO:0000256" key="3">
    <source>
        <dbReference type="ARBA" id="ARBA00023242"/>
    </source>
</evidence>
<dbReference type="InterPro" id="IPR017930">
    <property type="entry name" value="Myb_dom"/>
</dbReference>
<dbReference type="Pfam" id="PF00249">
    <property type="entry name" value="Myb_DNA-binding"/>
    <property type="match status" value="1"/>
</dbReference>
<evidence type="ECO:0000259" key="5">
    <source>
        <dbReference type="PROSITE" id="PS50090"/>
    </source>
</evidence>
<keyword evidence="4" id="KW-1133">Transmembrane helix</keyword>
<organism evidence="7 8">
    <name type="scientific">Lithospermum erythrorhizon</name>
    <name type="common">Purple gromwell</name>
    <name type="synonym">Lithospermum officinale var. erythrorhizon</name>
    <dbReference type="NCBI Taxonomy" id="34254"/>
    <lineage>
        <taxon>Eukaryota</taxon>
        <taxon>Viridiplantae</taxon>
        <taxon>Streptophyta</taxon>
        <taxon>Embryophyta</taxon>
        <taxon>Tracheophyta</taxon>
        <taxon>Spermatophyta</taxon>
        <taxon>Magnoliopsida</taxon>
        <taxon>eudicotyledons</taxon>
        <taxon>Gunneridae</taxon>
        <taxon>Pentapetalae</taxon>
        <taxon>asterids</taxon>
        <taxon>lamiids</taxon>
        <taxon>Boraginales</taxon>
        <taxon>Boraginaceae</taxon>
        <taxon>Boraginoideae</taxon>
        <taxon>Lithospermeae</taxon>
        <taxon>Lithospermum</taxon>
    </lineage>
</organism>
<gene>
    <name evidence="7" type="ORF">LIER_03422</name>
</gene>
<dbReference type="AlphaFoldDB" id="A0AAV3NTT9"/>
<evidence type="ECO:0000313" key="8">
    <source>
        <dbReference type="Proteomes" id="UP001454036"/>
    </source>
</evidence>
<dbReference type="PANTHER" id="PTHR47994">
    <property type="entry name" value="F14D16.11-RELATED"/>
    <property type="match status" value="1"/>
</dbReference>
<dbReference type="Proteomes" id="UP001454036">
    <property type="component" value="Unassembled WGS sequence"/>
</dbReference>
<protein>
    <submittedName>
        <fullName evidence="7">Uncharacterized protein</fullName>
    </submittedName>
</protein>
<dbReference type="InterPro" id="IPR001005">
    <property type="entry name" value="SANT/Myb"/>
</dbReference>
<dbReference type="InterPro" id="IPR015495">
    <property type="entry name" value="Myb_TF_plants"/>
</dbReference>
<feature type="domain" description="Myb-like" evidence="5">
    <location>
        <begin position="101"/>
        <end position="143"/>
    </location>
</feature>
<dbReference type="GO" id="GO:0005634">
    <property type="term" value="C:nucleus"/>
    <property type="evidence" value="ECO:0007669"/>
    <property type="project" value="UniProtKB-SubCell"/>
</dbReference>
<dbReference type="InterPro" id="IPR009057">
    <property type="entry name" value="Homeodomain-like_sf"/>
</dbReference>
<keyword evidence="4" id="KW-0812">Transmembrane</keyword>
<dbReference type="PROSITE" id="PS50090">
    <property type="entry name" value="MYB_LIKE"/>
    <property type="match status" value="1"/>
</dbReference>
<sequence>MIVEVLDLTFIKSFLFTLCFIQVLNKIFEAFLCIWFWRFKHEVLCNISGVILVSIIKCSTVVENACFSSNWTTMSKKEELGGRHGKSGKLMRKTSDCLNQSFTNQEEDLIVKLHAAIGSRWSLIAQLPGRTKSEVKNIWNTKLRKKLIAMGVDPVTLT</sequence>
<dbReference type="Gene3D" id="1.10.10.60">
    <property type="entry name" value="Homeodomain-like"/>
    <property type="match status" value="1"/>
</dbReference>
<keyword evidence="8" id="KW-1185">Reference proteome</keyword>
<dbReference type="SUPFAM" id="SSF46689">
    <property type="entry name" value="Homeodomain-like"/>
    <property type="match status" value="1"/>
</dbReference>
<comment type="caution">
    <text evidence="7">The sequence shown here is derived from an EMBL/GenBank/DDBJ whole genome shotgun (WGS) entry which is preliminary data.</text>
</comment>
<proteinExistence type="predicted"/>
<evidence type="ECO:0000256" key="1">
    <source>
        <dbReference type="ARBA" id="ARBA00004123"/>
    </source>
</evidence>
<evidence type="ECO:0000313" key="7">
    <source>
        <dbReference type="EMBL" id="GAA0142546.1"/>
    </source>
</evidence>
<feature type="transmembrane region" description="Helical" evidence="4">
    <location>
        <begin position="14"/>
        <end position="37"/>
    </location>
</feature>
<dbReference type="GO" id="GO:0003677">
    <property type="term" value="F:DNA binding"/>
    <property type="evidence" value="ECO:0007669"/>
    <property type="project" value="UniProtKB-KW"/>
</dbReference>
<keyword evidence="2" id="KW-0238">DNA-binding</keyword>
<dbReference type="CDD" id="cd00167">
    <property type="entry name" value="SANT"/>
    <property type="match status" value="1"/>
</dbReference>
<dbReference type="PROSITE" id="PS51294">
    <property type="entry name" value="HTH_MYB"/>
    <property type="match status" value="1"/>
</dbReference>
<feature type="domain" description="HTH myb-type" evidence="6">
    <location>
        <begin position="94"/>
        <end position="147"/>
    </location>
</feature>
<keyword evidence="4" id="KW-0472">Membrane</keyword>
<name>A0AAV3NTT9_LITER</name>
<comment type="subcellular location">
    <subcellularLocation>
        <location evidence="1">Nucleus</location>
    </subcellularLocation>
</comment>
<dbReference type="SMART" id="SM00717">
    <property type="entry name" value="SANT"/>
    <property type="match status" value="1"/>
</dbReference>
<dbReference type="PANTHER" id="PTHR47994:SF8">
    <property type="entry name" value="TRANSCRIPTION FACTOR MYB35-LIKE"/>
    <property type="match status" value="1"/>
</dbReference>
<dbReference type="EMBL" id="BAABME010000411">
    <property type="protein sequence ID" value="GAA0142546.1"/>
    <property type="molecule type" value="Genomic_DNA"/>
</dbReference>
<accession>A0AAV3NTT9</accession>
<evidence type="ECO:0000256" key="2">
    <source>
        <dbReference type="ARBA" id="ARBA00023125"/>
    </source>
</evidence>
<reference evidence="7 8" key="1">
    <citation type="submission" date="2024-01" db="EMBL/GenBank/DDBJ databases">
        <title>The complete chloroplast genome sequence of Lithospermum erythrorhizon: insights into the phylogenetic relationship among Boraginaceae species and the maternal lineages of purple gromwells.</title>
        <authorList>
            <person name="Okada T."/>
            <person name="Watanabe K."/>
        </authorList>
    </citation>
    <scope>NUCLEOTIDE SEQUENCE [LARGE SCALE GENOMIC DNA]</scope>
</reference>
<keyword evidence="3" id="KW-0539">Nucleus</keyword>